<gene>
    <name evidence="1" type="ORF">Fmac_022518</name>
</gene>
<dbReference type="Proteomes" id="UP001603857">
    <property type="component" value="Unassembled WGS sequence"/>
</dbReference>
<dbReference type="EMBL" id="JBGMDY010000007">
    <property type="protein sequence ID" value="KAL2329091.1"/>
    <property type="molecule type" value="Genomic_DNA"/>
</dbReference>
<comment type="caution">
    <text evidence="1">The sequence shown here is derived from an EMBL/GenBank/DDBJ whole genome shotgun (WGS) entry which is preliminary data.</text>
</comment>
<organism evidence="1 2">
    <name type="scientific">Flemingia macrophylla</name>
    <dbReference type="NCBI Taxonomy" id="520843"/>
    <lineage>
        <taxon>Eukaryota</taxon>
        <taxon>Viridiplantae</taxon>
        <taxon>Streptophyta</taxon>
        <taxon>Embryophyta</taxon>
        <taxon>Tracheophyta</taxon>
        <taxon>Spermatophyta</taxon>
        <taxon>Magnoliopsida</taxon>
        <taxon>eudicotyledons</taxon>
        <taxon>Gunneridae</taxon>
        <taxon>Pentapetalae</taxon>
        <taxon>rosids</taxon>
        <taxon>fabids</taxon>
        <taxon>Fabales</taxon>
        <taxon>Fabaceae</taxon>
        <taxon>Papilionoideae</taxon>
        <taxon>50 kb inversion clade</taxon>
        <taxon>NPAAA clade</taxon>
        <taxon>indigoferoid/millettioid clade</taxon>
        <taxon>Phaseoleae</taxon>
        <taxon>Flemingia</taxon>
    </lineage>
</organism>
<sequence>MRKRRGVIDDDRKIKDVEAKHDDDDDDKYGDERREWCNATETESREMGCHF</sequence>
<proteinExistence type="predicted"/>
<keyword evidence="2" id="KW-1185">Reference proteome</keyword>
<reference evidence="1 2" key="1">
    <citation type="submission" date="2024-08" db="EMBL/GenBank/DDBJ databases">
        <title>Insights into the chromosomal genome structure of Flemingia macrophylla.</title>
        <authorList>
            <person name="Ding Y."/>
            <person name="Zhao Y."/>
            <person name="Bi W."/>
            <person name="Wu M."/>
            <person name="Zhao G."/>
            <person name="Gong Y."/>
            <person name="Li W."/>
            <person name="Zhang P."/>
        </authorList>
    </citation>
    <scope>NUCLEOTIDE SEQUENCE [LARGE SCALE GENOMIC DNA]</scope>
    <source>
        <strain evidence="1">DYQJB</strain>
        <tissue evidence="1">Leaf</tissue>
    </source>
</reference>
<evidence type="ECO:0000313" key="2">
    <source>
        <dbReference type="Proteomes" id="UP001603857"/>
    </source>
</evidence>
<name>A0ABD1M029_9FABA</name>
<protein>
    <submittedName>
        <fullName evidence="1">Uncharacterized protein</fullName>
    </submittedName>
</protein>
<evidence type="ECO:0000313" key="1">
    <source>
        <dbReference type="EMBL" id="KAL2329091.1"/>
    </source>
</evidence>
<dbReference type="AlphaFoldDB" id="A0ABD1M029"/>
<accession>A0ABD1M029</accession>